<dbReference type="InterPro" id="IPR038488">
    <property type="entry name" value="Integrase_DNA-bd_sf"/>
</dbReference>
<dbReference type="PROSITE" id="PS51898">
    <property type="entry name" value="TYR_RECOMBINASE"/>
    <property type="match status" value="1"/>
</dbReference>
<evidence type="ECO:0000313" key="10">
    <source>
        <dbReference type="Proteomes" id="UP000424872"/>
    </source>
</evidence>
<dbReference type="InterPro" id="IPR002104">
    <property type="entry name" value="Integrase_catalytic"/>
</dbReference>
<dbReference type="GO" id="GO:0015074">
    <property type="term" value="P:DNA integration"/>
    <property type="evidence" value="ECO:0007669"/>
    <property type="project" value="UniProtKB-KW"/>
</dbReference>
<dbReference type="SUPFAM" id="SSF56349">
    <property type="entry name" value="DNA breaking-rejoining enzymes"/>
    <property type="match status" value="1"/>
</dbReference>
<dbReference type="KEGG" id="ppho:CTZ24_05235"/>
<feature type="domain" description="Core-binding (CB)" evidence="7">
    <location>
        <begin position="98"/>
        <end position="179"/>
    </location>
</feature>
<keyword evidence="2" id="KW-0229">DNA integration</keyword>
<sequence>MKLNVRQIETAKPKDKAYKLADGGGLYLEIFPTGGKSWRLKYRFAGKEKRVVFGLYPAVTLAQARGKREDAKRILAAGGDPGAAKQEAKQAKILAVNNNFEAMARDWHETKRANWSQGYADDILEYLRKDIFPHIGKMPVTEITPMLMLAVLRKMEQRGVLDKLKKTRQACRQIFTHAIVTGRAQINPVTDLAAVLKPPKQKHFPYLLNNELGAFMRALCGYSGSKMTQYATRLLMLTGTRTIELRAAEWREFDLSKGLWEIPEVRMKKRRKHSVPLSRQAVELLEEIQQLTGRGKYVFPGRSNAGKPMSEATINQVIKRVGYDGKATGHGFRHTMSTVLHEQGYNSAWIEVQLAHVDRNSIRGTYNHAQYMDGRREMLQWYADYLDGLRDGGN</sequence>
<evidence type="ECO:0000256" key="1">
    <source>
        <dbReference type="ARBA" id="ARBA00008857"/>
    </source>
</evidence>
<organism evidence="9 10">
    <name type="scientific">Pantoea phytobeneficialis</name>
    <dbReference type="NCBI Taxonomy" id="2052056"/>
    <lineage>
        <taxon>Bacteria</taxon>
        <taxon>Pseudomonadati</taxon>
        <taxon>Pseudomonadota</taxon>
        <taxon>Gammaproteobacteria</taxon>
        <taxon>Enterobacterales</taxon>
        <taxon>Erwiniaceae</taxon>
        <taxon>Pantoea</taxon>
    </lineage>
</organism>
<reference evidence="9" key="2">
    <citation type="journal article" date="2020" name="Environ. Microbiol.">
        <title>The extreme plant-growth-promoting properties of Pantoea phytobeneficialis MSR2 revealed by functional and genomic analysis.</title>
        <authorList>
            <person name="Nascimento F.X."/>
            <person name="Hernandez A.G."/>
            <person name="Glick B.R."/>
            <person name="Rossi M.J."/>
        </authorList>
    </citation>
    <scope>NUCLEOTIDE SEQUENCE</scope>
    <source>
        <strain evidence="9">MSR2</strain>
    </source>
</reference>
<name>A0AAP9KNF0_9GAMM</name>
<dbReference type="Gene3D" id="1.10.443.10">
    <property type="entry name" value="Intergrase catalytic core"/>
    <property type="match status" value="1"/>
</dbReference>
<dbReference type="CDD" id="cd00801">
    <property type="entry name" value="INT_P4_C"/>
    <property type="match status" value="1"/>
</dbReference>
<dbReference type="InterPro" id="IPR011010">
    <property type="entry name" value="DNA_brk_join_enz"/>
</dbReference>
<evidence type="ECO:0000256" key="2">
    <source>
        <dbReference type="ARBA" id="ARBA00022908"/>
    </source>
</evidence>
<comment type="similarity">
    <text evidence="1">Belongs to the 'phage' integrase family.</text>
</comment>
<feature type="domain" description="Tyr recombinase" evidence="6">
    <location>
        <begin position="202"/>
        <end position="380"/>
    </location>
</feature>
<evidence type="ECO:0000256" key="3">
    <source>
        <dbReference type="ARBA" id="ARBA00023125"/>
    </source>
</evidence>
<dbReference type="InterPro" id="IPR025166">
    <property type="entry name" value="Integrase_DNA_bind_dom"/>
</dbReference>
<dbReference type="InterPro" id="IPR050808">
    <property type="entry name" value="Phage_Integrase"/>
</dbReference>
<dbReference type="Pfam" id="PF00589">
    <property type="entry name" value="Phage_integrase"/>
    <property type="match status" value="1"/>
</dbReference>
<dbReference type="InterPro" id="IPR053876">
    <property type="entry name" value="Phage_int_M"/>
</dbReference>
<dbReference type="PROSITE" id="PS51900">
    <property type="entry name" value="CB"/>
    <property type="match status" value="1"/>
</dbReference>
<dbReference type="EMBL" id="JAUOOM010000010">
    <property type="protein sequence ID" value="MDO6407229.1"/>
    <property type="molecule type" value="Genomic_DNA"/>
</dbReference>
<dbReference type="InterPro" id="IPR010998">
    <property type="entry name" value="Integrase_recombinase_N"/>
</dbReference>
<dbReference type="Pfam" id="PF13356">
    <property type="entry name" value="Arm-DNA-bind_3"/>
    <property type="match status" value="1"/>
</dbReference>
<dbReference type="EMBL" id="CP024636">
    <property type="protein sequence ID" value="QGR05845.1"/>
    <property type="molecule type" value="Genomic_DNA"/>
</dbReference>
<reference evidence="8" key="3">
    <citation type="submission" date="2023-07" db="EMBL/GenBank/DDBJ databases">
        <title>The extreme plant-growth-promoting properties of Pantoea phytobeneficialis PF55 revealed by functional and genomic analysis.</title>
        <authorList>
            <person name="Nascimento F.X."/>
            <person name="Marcio R.J."/>
        </authorList>
    </citation>
    <scope>NUCLEOTIDE SEQUENCE</scope>
    <source>
        <strain evidence="8">PF55</strain>
    </source>
</reference>
<evidence type="ECO:0000313" key="11">
    <source>
        <dbReference type="Proteomes" id="UP001171299"/>
    </source>
</evidence>
<evidence type="ECO:0000259" key="6">
    <source>
        <dbReference type="PROSITE" id="PS51898"/>
    </source>
</evidence>
<dbReference type="InterPro" id="IPR013762">
    <property type="entry name" value="Integrase-like_cat_sf"/>
</dbReference>
<protein>
    <submittedName>
        <fullName evidence="8 9">Integrase</fullName>
    </submittedName>
</protein>
<keyword evidence="4" id="KW-0233">DNA recombination</keyword>
<dbReference type="PANTHER" id="PTHR30629">
    <property type="entry name" value="PROPHAGE INTEGRASE"/>
    <property type="match status" value="1"/>
</dbReference>
<dbReference type="Gene3D" id="3.30.160.390">
    <property type="entry name" value="Integrase, DNA-binding domain"/>
    <property type="match status" value="1"/>
</dbReference>
<evidence type="ECO:0000259" key="7">
    <source>
        <dbReference type="PROSITE" id="PS51900"/>
    </source>
</evidence>
<dbReference type="PANTHER" id="PTHR30629:SF2">
    <property type="entry name" value="PROPHAGE INTEGRASE INTS-RELATED"/>
    <property type="match status" value="1"/>
</dbReference>
<evidence type="ECO:0000313" key="9">
    <source>
        <dbReference type="EMBL" id="QGR05845.1"/>
    </source>
</evidence>
<keyword evidence="3 5" id="KW-0238">DNA-binding</keyword>
<dbReference type="Gene3D" id="1.10.150.130">
    <property type="match status" value="1"/>
</dbReference>
<dbReference type="RefSeq" id="WP_208724985.1">
    <property type="nucleotide sequence ID" value="NZ_CP024636.1"/>
</dbReference>
<dbReference type="Pfam" id="PF22022">
    <property type="entry name" value="Phage_int_M"/>
    <property type="match status" value="1"/>
</dbReference>
<gene>
    <name evidence="9" type="ORF">CTZ24_05235</name>
    <name evidence="8" type="ORF">Q3404_11640</name>
</gene>
<accession>A0AAP9KNF0</accession>
<dbReference type="GO" id="GO:0006310">
    <property type="term" value="P:DNA recombination"/>
    <property type="evidence" value="ECO:0007669"/>
    <property type="project" value="UniProtKB-KW"/>
</dbReference>
<evidence type="ECO:0000256" key="5">
    <source>
        <dbReference type="PROSITE-ProRule" id="PRU01248"/>
    </source>
</evidence>
<reference evidence="10" key="1">
    <citation type="submission" date="2017-11" db="EMBL/GenBank/DDBJ databases">
        <title>Genome sequence of Pantoea sp. MSR2.</title>
        <authorList>
            <person name="Nascimento F.X."/>
        </authorList>
    </citation>
    <scope>NUCLEOTIDE SEQUENCE [LARGE SCALE GENOMIC DNA]</scope>
    <source>
        <strain evidence="10">MSR2</strain>
    </source>
</reference>
<dbReference type="Proteomes" id="UP000424872">
    <property type="component" value="Chromosome"/>
</dbReference>
<keyword evidence="11" id="KW-1185">Reference proteome</keyword>
<dbReference type="InterPro" id="IPR044068">
    <property type="entry name" value="CB"/>
</dbReference>
<dbReference type="Proteomes" id="UP001171299">
    <property type="component" value="Unassembled WGS sequence"/>
</dbReference>
<evidence type="ECO:0000256" key="4">
    <source>
        <dbReference type="ARBA" id="ARBA00023172"/>
    </source>
</evidence>
<dbReference type="GO" id="GO:0003677">
    <property type="term" value="F:DNA binding"/>
    <property type="evidence" value="ECO:0007669"/>
    <property type="project" value="UniProtKB-UniRule"/>
</dbReference>
<dbReference type="AlphaFoldDB" id="A0AAP9KNF0"/>
<evidence type="ECO:0000313" key="8">
    <source>
        <dbReference type="EMBL" id="MDO6407229.1"/>
    </source>
</evidence>
<proteinExistence type="inferred from homology"/>